<accession>A0A840DX48</accession>
<evidence type="ECO:0000313" key="2">
    <source>
        <dbReference type="EMBL" id="MBB4077510.1"/>
    </source>
</evidence>
<proteinExistence type="predicted"/>
<reference evidence="2 3" key="1">
    <citation type="submission" date="2020-08" db="EMBL/GenBank/DDBJ databases">
        <title>Genomic Encyclopedia of Type Strains, Phase IV (KMG-IV): sequencing the most valuable type-strain genomes for metagenomic binning, comparative biology and taxonomic classification.</title>
        <authorList>
            <person name="Goeker M."/>
        </authorList>
    </citation>
    <scope>NUCLEOTIDE SEQUENCE [LARGE SCALE GENOMIC DNA]</scope>
    <source>
        <strain evidence="2 3">DSM 105137</strain>
    </source>
</reference>
<evidence type="ECO:0000256" key="1">
    <source>
        <dbReference type="SAM" id="MobiDB-lite"/>
    </source>
</evidence>
<feature type="region of interest" description="Disordered" evidence="1">
    <location>
        <begin position="84"/>
        <end position="156"/>
    </location>
</feature>
<protein>
    <submittedName>
        <fullName evidence="2">ElaB/YqjD/DUF883 family membrane-anchored ribosome-binding protein</fullName>
    </submittedName>
</protein>
<feature type="compositionally biased region" description="Acidic residues" evidence="1">
    <location>
        <begin position="95"/>
        <end position="108"/>
    </location>
</feature>
<feature type="region of interest" description="Disordered" evidence="1">
    <location>
        <begin position="199"/>
        <end position="301"/>
    </location>
</feature>
<feature type="compositionally biased region" description="Basic and acidic residues" evidence="1">
    <location>
        <begin position="242"/>
        <end position="277"/>
    </location>
</feature>
<feature type="compositionally biased region" description="Basic and acidic residues" evidence="1">
    <location>
        <begin position="84"/>
        <end position="94"/>
    </location>
</feature>
<sequence length="301" mass="32554">MPIFNDLKRIFFGAKSVAKHQASRANEAAREAGDELAAQGDELIDLTKQAAREIAARAPGYIDKGKDALSELGDAVFKQADFRPKADRDTREGLDIIDEELTLGDLDETPPREAPKSGTISFEDDEPTVDPTAPPKEPSALRQVTDSTLDSAARAGLKAKDTAGKLADEALNRAAAAGTTLKGKADAFVEHANREAEKMKLEESIEQANAAAAQAEARARAFDNQEADRDTDKSTLSGTDSFFDRADRFARGDYHNEGGKPMRIQDDPDYRPRKKSDLIAGFDDADGDGDSLIDDAVIEEE</sequence>
<evidence type="ECO:0000313" key="3">
    <source>
        <dbReference type="Proteomes" id="UP000576209"/>
    </source>
</evidence>
<organism evidence="2 3">
    <name type="scientific">Neolewinella aquimaris</name>
    <dbReference type="NCBI Taxonomy" id="1835722"/>
    <lineage>
        <taxon>Bacteria</taxon>
        <taxon>Pseudomonadati</taxon>
        <taxon>Bacteroidota</taxon>
        <taxon>Saprospiria</taxon>
        <taxon>Saprospirales</taxon>
        <taxon>Lewinellaceae</taxon>
        <taxon>Neolewinella</taxon>
    </lineage>
</organism>
<feature type="compositionally biased region" description="Low complexity" evidence="1">
    <location>
        <begin position="206"/>
        <end position="216"/>
    </location>
</feature>
<gene>
    <name evidence="2" type="ORF">GGR28_000111</name>
</gene>
<name>A0A840DX48_9BACT</name>
<feature type="compositionally biased region" description="Basic and acidic residues" evidence="1">
    <location>
        <begin position="217"/>
        <end position="233"/>
    </location>
</feature>
<dbReference type="RefSeq" id="WP_183493773.1">
    <property type="nucleotide sequence ID" value="NZ_JACIFF010000001.1"/>
</dbReference>
<keyword evidence="3" id="KW-1185">Reference proteome</keyword>
<feature type="compositionally biased region" description="Acidic residues" evidence="1">
    <location>
        <begin position="283"/>
        <end position="301"/>
    </location>
</feature>
<dbReference type="Proteomes" id="UP000576209">
    <property type="component" value="Unassembled WGS sequence"/>
</dbReference>
<dbReference type="AlphaFoldDB" id="A0A840DX48"/>
<comment type="caution">
    <text evidence="2">The sequence shown here is derived from an EMBL/GenBank/DDBJ whole genome shotgun (WGS) entry which is preliminary data.</text>
</comment>
<dbReference type="EMBL" id="JACIFF010000001">
    <property type="protein sequence ID" value="MBB4077510.1"/>
    <property type="molecule type" value="Genomic_DNA"/>
</dbReference>